<evidence type="ECO:0000313" key="3">
    <source>
        <dbReference type="Proteomes" id="UP000567179"/>
    </source>
</evidence>
<reference evidence="2 3" key="1">
    <citation type="journal article" date="2020" name="ISME J.">
        <title>Uncovering the hidden diversity of litter-decomposition mechanisms in mushroom-forming fungi.</title>
        <authorList>
            <person name="Floudas D."/>
            <person name="Bentzer J."/>
            <person name="Ahren D."/>
            <person name="Johansson T."/>
            <person name="Persson P."/>
            <person name="Tunlid A."/>
        </authorList>
    </citation>
    <scope>NUCLEOTIDE SEQUENCE [LARGE SCALE GENOMIC DNA]</scope>
    <source>
        <strain evidence="2 3">CBS 101986</strain>
    </source>
</reference>
<dbReference type="EMBL" id="JAACJJ010000014">
    <property type="protein sequence ID" value="KAF5327869.1"/>
    <property type="molecule type" value="Genomic_DNA"/>
</dbReference>
<evidence type="ECO:0000313" key="2">
    <source>
        <dbReference type="EMBL" id="KAF5327869.1"/>
    </source>
</evidence>
<feature type="region of interest" description="Disordered" evidence="1">
    <location>
        <begin position="1"/>
        <end position="27"/>
    </location>
</feature>
<evidence type="ECO:0000256" key="1">
    <source>
        <dbReference type="SAM" id="MobiDB-lite"/>
    </source>
</evidence>
<dbReference type="AlphaFoldDB" id="A0A8H5F8R0"/>
<accession>A0A8H5F8R0</accession>
<comment type="caution">
    <text evidence="2">The sequence shown here is derived from an EMBL/GenBank/DDBJ whole genome shotgun (WGS) entry which is preliminary data.</text>
</comment>
<keyword evidence="3" id="KW-1185">Reference proteome</keyword>
<protein>
    <submittedName>
        <fullName evidence="2">Uncharacterized protein</fullName>
    </submittedName>
</protein>
<gene>
    <name evidence="2" type="ORF">D9619_004593</name>
</gene>
<organism evidence="2 3">
    <name type="scientific">Psilocybe cf. subviscida</name>
    <dbReference type="NCBI Taxonomy" id="2480587"/>
    <lineage>
        <taxon>Eukaryota</taxon>
        <taxon>Fungi</taxon>
        <taxon>Dikarya</taxon>
        <taxon>Basidiomycota</taxon>
        <taxon>Agaricomycotina</taxon>
        <taxon>Agaricomycetes</taxon>
        <taxon>Agaricomycetidae</taxon>
        <taxon>Agaricales</taxon>
        <taxon>Agaricineae</taxon>
        <taxon>Strophariaceae</taxon>
        <taxon>Psilocybe</taxon>
    </lineage>
</organism>
<proteinExistence type="predicted"/>
<sequence>MPTPPFPTSPRQAQTAHHQRDRSFAGHSSCGRVHRVHSLWNVRAKFIQGPRILYCAIRDQQTWYDQHPVIVVEWIVVQGLLGNINQGFQDRLALEDVRDVSALTRRTPKASRPALAPAARRVVALSHIGYRKALPNPATAG</sequence>
<dbReference type="Proteomes" id="UP000567179">
    <property type="component" value="Unassembled WGS sequence"/>
</dbReference>
<name>A0A8H5F8R0_9AGAR</name>